<organism evidence="2 5">
    <name type="scientific">Myxococcus fulvus</name>
    <dbReference type="NCBI Taxonomy" id="33"/>
    <lineage>
        <taxon>Bacteria</taxon>
        <taxon>Pseudomonadati</taxon>
        <taxon>Myxococcota</taxon>
        <taxon>Myxococcia</taxon>
        <taxon>Myxococcales</taxon>
        <taxon>Cystobacterineae</taxon>
        <taxon>Myxococcaceae</taxon>
        <taxon>Myxococcus</taxon>
    </lineage>
</organism>
<proteinExistence type="predicted"/>
<evidence type="ECO:0000313" key="2">
    <source>
        <dbReference type="EMBL" id="GEN08312.1"/>
    </source>
</evidence>
<protein>
    <submittedName>
        <fullName evidence="3">Transcriptional regulator, MarR family</fullName>
    </submittedName>
</protein>
<dbReference type="STRING" id="1334629.MFUL124B02_30060"/>
<dbReference type="EMBL" id="FOIB01000006">
    <property type="protein sequence ID" value="SEU21325.1"/>
    <property type="molecule type" value="Genomic_DNA"/>
</dbReference>
<reference evidence="2 5" key="2">
    <citation type="submission" date="2019-07" db="EMBL/GenBank/DDBJ databases">
        <title>Whole genome shotgun sequence of Myxococcus fulvus NBRC 100333.</title>
        <authorList>
            <person name="Hosoyama A."/>
            <person name="Uohara A."/>
            <person name="Ohji S."/>
            <person name="Ichikawa N."/>
        </authorList>
    </citation>
    <scope>NUCLEOTIDE SEQUENCE [LARGE SCALE GENOMIC DNA]</scope>
    <source>
        <strain evidence="2 5">NBRC 100333</strain>
    </source>
</reference>
<dbReference type="Proteomes" id="UP000321514">
    <property type="component" value="Unassembled WGS sequence"/>
</dbReference>
<dbReference type="InterPro" id="IPR039422">
    <property type="entry name" value="MarR/SlyA-like"/>
</dbReference>
<dbReference type="GO" id="GO:0006950">
    <property type="term" value="P:response to stress"/>
    <property type="evidence" value="ECO:0007669"/>
    <property type="project" value="TreeGrafter"/>
</dbReference>
<dbReference type="SMART" id="SM00347">
    <property type="entry name" value="HTH_MARR"/>
    <property type="match status" value="1"/>
</dbReference>
<dbReference type="Proteomes" id="UP000183760">
    <property type="component" value="Unassembled WGS sequence"/>
</dbReference>
<dbReference type="InterPro" id="IPR000835">
    <property type="entry name" value="HTH_MarR-typ"/>
</dbReference>
<dbReference type="PRINTS" id="PR00598">
    <property type="entry name" value="HTHMARR"/>
</dbReference>
<dbReference type="OrthoDB" id="5295456at2"/>
<sequence>MTFAEQLASLRRAIRRHLTEKLGARTSRPFNQLLALKGISEGARRQAALAERLLVDAPAASRLVDRLEEDGLVLRRAGEDRRCVRLELTAAGERELSYLVDALRELDGELGEYLPASEVTELQRLMGKLQEGLVTRQSGDGAPPTDGCE</sequence>
<dbReference type="AlphaFoldDB" id="A0A511T425"/>
<dbReference type="PANTHER" id="PTHR33164:SF101">
    <property type="entry name" value="TRANSCRIPTIONAL REPRESSOR MPRA"/>
    <property type="match status" value="1"/>
</dbReference>
<evidence type="ECO:0000313" key="5">
    <source>
        <dbReference type="Proteomes" id="UP000321514"/>
    </source>
</evidence>
<dbReference type="GO" id="GO:0003700">
    <property type="term" value="F:DNA-binding transcription factor activity"/>
    <property type="evidence" value="ECO:0007669"/>
    <property type="project" value="InterPro"/>
</dbReference>
<dbReference type="SUPFAM" id="SSF46785">
    <property type="entry name" value="Winged helix' DNA-binding domain"/>
    <property type="match status" value="1"/>
</dbReference>
<dbReference type="Pfam" id="PF12802">
    <property type="entry name" value="MarR_2"/>
    <property type="match status" value="1"/>
</dbReference>
<keyword evidence="4" id="KW-1185">Reference proteome</keyword>
<dbReference type="Gene3D" id="1.10.10.10">
    <property type="entry name" value="Winged helix-like DNA-binding domain superfamily/Winged helix DNA-binding domain"/>
    <property type="match status" value="1"/>
</dbReference>
<feature type="domain" description="HTH marR-type" evidence="1">
    <location>
        <begin position="1"/>
        <end position="131"/>
    </location>
</feature>
<dbReference type="InterPro" id="IPR036388">
    <property type="entry name" value="WH-like_DNA-bd_sf"/>
</dbReference>
<dbReference type="EMBL" id="BJXR01000027">
    <property type="protein sequence ID" value="GEN08312.1"/>
    <property type="molecule type" value="Genomic_DNA"/>
</dbReference>
<gene>
    <name evidence="2" type="ORF">MFU01_33490</name>
    <name evidence="3" type="ORF">SAMN05443572_106262</name>
</gene>
<evidence type="ECO:0000313" key="4">
    <source>
        <dbReference type="Proteomes" id="UP000183760"/>
    </source>
</evidence>
<dbReference type="InterPro" id="IPR036390">
    <property type="entry name" value="WH_DNA-bd_sf"/>
</dbReference>
<name>A0A511T425_MYXFU</name>
<evidence type="ECO:0000259" key="1">
    <source>
        <dbReference type="PROSITE" id="PS50995"/>
    </source>
</evidence>
<comment type="caution">
    <text evidence="2">The sequence shown here is derived from an EMBL/GenBank/DDBJ whole genome shotgun (WGS) entry which is preliminary data.</text>
</comment>
<dbReference type="PROSITE" id="PS50995">
    <property type="entry name" value="HTH_MARR_2"/>
    <property type="match status" value="1"/>
</dbReference>
<evidence type="ECO:0000313" key="3">
    <source>
        <dbReference type="EMBL" id="SEU21325.1"/>
    </source>
</evidence>
<dbReference type="PANTHER" id="PTHR33164">
    <property type="entry name" value="TRANSCRIPTIONAL REGULATOR, MARR FAMILY"/>
    <property type="match status" value="1"/>
</dbReference>
<reference evidence="3 4" key="1">
    <citation type="submission" date="2016-10" db="EMBL/GenBank/DDBJ databases">
        <authorList>
            <person name="Varghese N."/>
            <person name="Submissions S."/>
        </authorList>
    </citation>
    <scope>NUCLEOTIDE SEQUENCE [LARGE SCALE GENOMIC DNA]</scope>
    <source>
        <strain evidence="3 4">DSM 16525</strain>
    </source>
</reference>
<accession>A0A511T425</accession>